<dbReference type="Gene3D" id="1.10.10.10">
    <property type="entry name" value="Winged helix-like DNA-binding domain superfamily/Winged helix DNA-binding domain"/>
    <property type="match status" value="1"/>
</dbReference>
<dbReference type="InterPro" id="IPR036388">
    <property type="entry name" value="WH-like_DNA-bd_sf"/>
</dbReference>
<keyword evidence="5" id="KW-0804">Transcription</keyword>
<keyword evidence="8" id="KW-1185">Reference proteome</keyword>
<proteinExistence type="inferred from homology"/>
<gene>
    <name evidence="7" type="ORF">MACH08_03220</name>
</gene>
<dbReference type="Gene3D" id="1.10.1740.10">
    <property type="match status" value="1"/>
</dbReference>
<evidence type="ECO:0000256" key="2">
    <source>
        <dbReference type="ARBA" id="ARBA00023015"/>
    </source>
</evidence>
<dbReference type="EMBL" id="BSKO01000001">
    <property type="protein sequence ID" value="GLO64538.1"/>
    <property type="molecule type" value="Genomic_DNA"/>
</dbReference>
<feature type="domain" description="RNA polymerase sigma factor 70 region 4 type 2" evidence="6">
    <location>
        <begin position="103"/>
        <end position="153"/>
    </location>
</feature>
<dbReference type="InterPro" id="IPR013324">
    <property type="entry name" value="RNA_pol_sigma_r3/r4-like"/>
</dbReference>
<evidence type="ECO:0000313" key="7">
    <source>
        <dbReference type="EMBL" id="GLO64538.1"/>
    </source>
</evidence>
<accession>A0ABQ5TD34</accession>
<dbReference type="Proteomes" id="UP001275436">
    <property type="component" value="Unassembled WGS sequence"/>
</dbReference>
<dbReference type="InterPro" id="IPR013325">
    <property type="entry name" value="RNA_pol_sigma_r2"/>
</dbReference>
<evidence type="ECO:0000256" key="1">
    <source>
        <dbReference type="ARBA" id="ARBA00010641"/>
    </source>
</evidence>
<name>A0ABQ5TD34_9BACI</name>
<dbReference type="RefSeq" id="WP_017795337.1">
    <property type="nucleotide sequence ID" value="NZ_BSKO01000001.1"/>
</dbReference>
<dbReference type="PANTHER" id="PTHR43133:SF8">
    <property type="entry name" value="RNA POLYMERASE SIGMA FACTOR HI_1459-RELATED"/>
    <property type="match status" value="1"/>
</dbReference>
<dbReference type="InterPro" id="IPR039425">
    <property type="entry name" value="RNA_pol_sigma-70-like"/>
</dbReference>
<comment type="similarity">
    <text evidence="1">Belongs to the sigma-70 factor family. ECF subfamily.</text>
</comment>
<dbReference type="InterPro" id="IPR013249">
    <property type="entry name" value="RNA_pol_sigma70_r4_t2"/>
</dbReference>
<dbReference type="Pfam" id="PF08281">
    <property type="entry name" value="Sigma70_r4_2"/>
    <property type="match status" value="1"/>
</dbReference>
<comment type="caution">
    <text evidence="7">The sequence shown here is derived from an EMBL/GenBank/DDBJ whole genome shotgun (WGS) entry which is preliminary data.</text>
</comment>
<sequence length="224" mass="26079">MCARPSTSFREEKQDFLKMYQQLSYYCFFLSQNKWDGEELLQDTIVNALAKYNDSHLWNIGLLKKIAHNNWIDKMRRQRTAPIPQFEHEQIHEEKHGEAEALVRMLLTKLTEKQLSVFLLKEVFNFKNLEIADICGASEVAIKALLYRCRKHISEFDMTDVFCEDSIKEKHAKDFITLVVGVIKADDPYLLIKWIPTLFKENHQVKMLSVKSSTSPCCALSMAA</sequence>
<reference evidence="7 8" key="1">
    <citation type="submission" date="2023-02" db="EMBL/GenBank/DDBJ databases">
        <title>Oceanobacillus kimchii IFOP_LL358 isolated form Alexandrium catenella lab strain.</title>
        <authorList>
            <person name="Gajardo G."/>
            <person name="Ueki S."/>
            <person name="Maruyama F."/>
        </authorList>
    </citation>
    <scope>NUCLEOTIDE SEQUENCE [LARGE SCALE GENOMIC DNA]</scope>
    <source>
        <strain evidence="7 8">IFOP_LL358</strain>
    </source>
</reference>
<evidence type="ECO:0000256" key="3">
    <source>
        <dbReference type="ARBA" id="ARBA00023082"/>
    </source>
</evidence>
<evidence type="ECO:0000256" key="4">
    <source>
        <dbReference type="ARBA" id="ARBA00023125"/>
    </source>
</evidence>
<keyword evidence="2" id="KW-0805">Transcription regulation</keyword>
<dbReference type="SUPFAM" id="SSF88946">
    <property type="entry name" value="Sigma2 domain of RNA polymerase sigma factors"/>
    <property type="match status" value="1"/>
</dbReference>
<protein>
    <submittedName>
        <fullName evidence="7">DNA-directed RNA polymerase sigma-70 factor</fullName>
    </submittedName>
</protein>
<dbReference type="GO" id="GO:0000428">
    <property type="term" value="C:DNA-directed RNA polymerase complex"/>
    <property type="evidence" value="ECO:0007669"/>
    <property type="project" value="UniProtKB-KW"/>
</dbReference>
<dbReference type="SUPFAM" id="SSF88659">
    <property type="entry name" value="Sigma3 and sigma4 domains of RNA polymerase sigma factors"/>
    <property type="match status" value="1"/>
</dbReference>
<keyword evidence="7" id="KW-0240">DNA-directed RNA polymerase</keyword>
<organism evidence="7 8">
    <name type="scientific">Oceanobacillus kimchii</name>
    <dbReference type="NCBI Taxonomy" id="746691"/>
    <lineage>
        <taxon>Bacteria</taxon>
        <taxon>Bacillati</taxon>
        <taxon>Bacillota</taxon>
        <taxon>Bacilli</taxon>
        <taxon>Bacillales</taxon>
        <taxon>Bacillaceae</taxon>
        <taxon>Oceanobacillus</taxon>
    </lineage>
</organism>
<dbReference type="PANTHER" id="PTHR43133">
    <property type="entry name" value="RNA POLYMERASE ECF-TYPE SIGMA FACTO"/>
    <property type="match status" value="1"/>
</dbReference>
<evidence type="ECO:0000313" key="8">
    <source>
        <dbReference type="Proteomes" id="UP001275436"/>
    </source>
</evidence>
<keyword evidence="3" id="KW-0731">Sigma factor</keyword>
<evidence type="ECO:0000259" key="6">
    <source>
        <dbReference type="Pfam" id="PF08281"/>
    </source>
</evidence>
<evidence type="ECO:0000256" key="5">
    <source>
        <dbReference type="ARBA" id="ARBA00023163"/>
    </source>
</evidence>
<keyword evidence="4" id="KW-0238">DNA-binding</keyword>